<dbReference type="SUPFAM" id="SSF51306">
    <property type="entry name" value="LexA/Signal peptidase"/>
    <property type="match status" value="1"/>
</dbReference>
<evidence type="ECO:0000256" key="1">
    <source>
        <dbReference type="ARBA" id="ARBA00000677"/>
    </source>
</evidence>
<feature type="active site" evidence="6">
    <location>
        <position position="73"/>
    </location>
</feature>
<dbReference type="GO" id="GO:0004252">
    <property type="term" value="F:serine-type endopeptidase activity"/>
    <property type="evidence" value="ECO:0007669"/>
    <property type="project" value="InterPro"/>
</dbReference>
<evidence type="ECO:0000256" key="7">
    <source>
        <dbReference type="RuleBase" id="RU362042"/>
    </source>
</evidence>
<accession>A0A5B8LE69</accession>
<dbReference type="GO" id="GO:0016020">
    <property type="term" value="C:membrane"/>
    <property type="evidence" value="ECO:0007669"/>
    <property type="project" value="UniProtKB-SubCell"/>
</dbReference>
<dbReference type="PANTHER" id="PTHR43390:SF1">
    <property type="entry name" value="CHLOROPLAST PROCESSING PEPTIDASE"/>
    <property type="match status" value="1"/>
</dbReference>
<keyword evidence="7" id="KW-0472">Membrane</keyword>
<dbReference type="InterPro" id="IPR036286">
    <property type="entry name" value="LexA/Signal_pep-like_sf"/>
</dbReference>
<dbReference type="NCBIfam" id="TIGR02227">
    <property type="entry name" value="sigpep_I_bact"/>
    <property type="match status" value="1"/>
</dbReference>
<keyword evidence="7" id="KW-0645">Protease</keyword>
<name>A0A5B8LE69_9SPHN</name>
<dbReference type="CDD" id="cd06530">
    <property type="entry name" value="S26_SPase_I"/>
    <property type="match status" value="1"/>
</dbReference>
<keyword evidence="7" id="KW-0812">Transmembrane</keyword>
<comment type="subcellular location">
    <subcellularLocation>
        <location evidence="7">Membrane</location>
        <topology evidence="7">Single-pass type II membrane protein</topology>
    </subcellularLocation>
</comment>
<dbReference type="EMBL" id="CP042306">
    <property type="protein sequence ID" value="QDZ06236.1"/>
    <property type="molecule type" value="Genomic_DNA"/>
</dbReference>
<evidence type="ECO:0000256" key="2">
    <source>
        <dbReference type="ARBA" id="ARBA00009370"/>
    </source>
</evidence>
<dbReference type="KEGG" id="spai:FPZ24_01065"/>
<feature type="compositionally biased region" description="Pro residues" evidence="8">
    <location>
        <begin position="17"/>
        <end position="27"/>
    </location>
</feature>
<evidence type="ECO:0000256" key="5">
    <source>
        <dbReference type="ARBA" id="ARBA00022801"/>
    </source>
</evidence>
<dbReference type="Proteomes" id="UP000315673">
    <property type="component" value="Chromosome"/>
</dbReference>
<evidence type="ECO:0000256" key="8">
    <source>
        <dbReference type="SAM" id="MobiDB-lite"/>
    </source>
</evidence>
<dbReference type="InterPro" id="IPR000223">
    <property type="entry name" value="Pept_S26A_signal_pept_1"/>
</dbReference>
<dbReference type="EC" id="3.4.21.89" evidence="3 7"/>
<keyword evidence="5 7" id="KW-0378">Hydrolase</keyword>
<dbReference type="InterPro" id="IPR019758">
    <property type="entry name" value="Pept_S26A_signal_pept_1_CS"/>
</dbReference>
<comment type="catalytic activity">
    <reaction evidence="1 7">
        <text>Cleavage of hydrophobic, N-terminal signal or leader sequences from secreted and periplasmic proteins.</text>
        <dbReference type="EC" id="3.4.21.89"/>
    </reaction>
</comment>
<sequence>MRKPRAMTDTPEAPMVAPDPIPTPAAPAPVTKPVKEKKKEDWRDTLSFLLKLAVVVFIFRSFLFSPFSIPSQSMLPRLYIGDYLFISKWNYGYSRHSLPWSIPLIPGRILARTPTRGDVAVFKTPAGNGEDIIKRVIGLPGDTIQMRGGQLILNGVAVPKQRVADFVIPLTPNYNEKPKLNPMEEADCPASYVTTANGAPACKYQQYKETLPGGPSYLVLDRGLRAGADDTDVFTVPPGHVFMMGDNRDDSGDSRFPVAEGGLGMVPMENLEGKAVITFWSTDGNAQWLLPWTWFTAARWSRMGQAF</sequence>
<dbReference type="Gene3D" id="2.10.109.10">
    <property type="entry name" value="Umud Fragment, subunit A"/>
    <property type="match status" value="1"/>
</dbReference>
<reference evidence="10 11" key="1">
    <citation type="submission" date="2019-07" db="EMBL/GenBank/DDBJ databases">
        <title>Full genome sequence of Sphingomonas sp. 4R-6-7(HKS19).</title>
        <authorList>
            <person name="Im W.-T."/>
        </authorList>
    </citation>
    <scope>NUCLEOTIDE SEQUENCE [LARGE SCALE GENOMIC DNA]</scope>
    <source>
        <strain evidence="10 11">HKS19</strain>
    </source>
</reference>
<evidence type="ECO:0000313" key="11">
    <source>
        <dbReference type="Proteomes" id="UP000315673"/>
    </source>
</evidence>
<feature type="region of interest" description="Disordered" evidence="8">
    <location>
        <begin position="1"/>
        <end position="36"/>
    </location>
</feature>
<feature type="active site" evidence="6">
    <location>
        <position position="134"/>
    </location>
</feature>
<evidence type="ECO:0000313" key="10">
    <source>
        <dbReference type="EMBL" id="QDZ06236.1"/>
    </source>
</evidence>
<dbReference type="Pfam" id="PF10502">
    <property type="entry name" value="Peptidase_S26"/>
    <property type="match status" value="1"/>
</dbReference>
<evidence type="ECO:0000256" key="6">
    <source>
        <dbReference type="PIRSR" id="PIRSR600223-1"/>
    </source>
</evidence>
<comment type="similarity">
    <text evidence="2 7">Belongs to the peptidase S26 family.</text>
</comment>
<keyword evidence="7" id="KW-1133">Transmembrane helix</keyword>
<dbReference type="InterPro" id="IPR019757">
    <property type="entry name" value="Pept_S26A_signal_pept_1_Lys-AS"/>
</dbReference>
<dbReference type="PROSITE" id="PS00761">
    <property type="entry name" value="SPASE_I_3"/>
    <property type="match status" value="1"/>
</dbReference>
<protein>
    <recommendedName>
        <fullName evidence="4 7">Signal peptidase I</fullName>
        <ecNumber evidence="3 7">3.4.21.89</ecNumber>
    </recommendedName>
</protein>
<dbReference type="PROSITE" id="PS00760">
    <property type="entry name" value="SPASE_I_2"/>
    <property type="match status" value="1"/>
</dbReference>
<dbReference type="GO" id="GO:0009003">
    <property type="term" value="F:signal peptidase activity"/>
    <property type="evidence" value="ECO:0007669"/>
    <property type="project" value="UniProtKB-EC"/>
</dbReference>
<dbReference type="PANTHER" id="PTHR43390">
    <property type="entry name" value="SIGNAL PEPTIDASE I"/>
    <property type="match status" value="1"/>
</dbReference>
<dbReference type="InterPro" id="IPR019533">
    <property type="entry name" value="Peptidase_S26"/>
</dbReference>
<evidence type="ECO:0000256" key="4">
    <source>
        <dbReference type="ARBA" id="ARBA00019232"/>
    </source>
</evidence>
<gene>
    <name evidence="10" type="primary">lepB</name>
    <name evidence="10" type="ORF">FPZ24_01065</name>
</gene>
<keyword evidence="11" id="KW-1185">Reference proteome</keyword>
<organism evidence="10 11">
    <name type="scientific">Sphingomonas panacisoli</name>
    <dbReference type="NCBI Taxonomy" id="1813879"/>
    <lineage>
        <taxon>Bacteria</taxon>
        <taxon>Pseudomonadati</taxon>
        <taxon>Pseudomonadota</taxon>
        <taxon>Alphaproteobacteria</taxon>
        <taxon>Sphingomonadales</taxon>
        <taxon>Sphingomonadaceae</taxon>
        <taxon>Sphingomonas</taxon>
    </lineage>
</organism>
<feature type="domain" description="Peptidase S26" evidence="9">
    <location>
        <begin position="43"/>
        <end position="280"/>
    </location>
</feature>
<evidence type="ECO:0000256" key="3">
    <source>
        <dbReference type="ARBA" id="ARBA00013208"/>
    </source>
</evidence>
<feature type="transmembrane region" description="Helical" evidence="7">
    <location>
        <begin position="48"/>
        <end position="69"/>
    </location>
</feature>
<dbReference type="OrthoDB" id="9815782at2"/>
<dbReference type="GO" id="GO:0006465">
    <property type="term" value="P:signal peptide processing"/>
    <property type="evidence" value="ECO:0007669"/>
    <property type="project" value="InterPro"/>
</dbReference>
<proteinExistence type="inferred from homology"/>
<evidence type="ECO:0000259" key="9">
    <source>
        <dbReference type="Pfam" id="PF10502"/>
    </source>
</evidence>
<dbReference type="PRINTS" id="PR00727">
    <property type="entry name" value="LEADERPTASE"/>
</dbReference>
<dbReference type="AlphaFoldDB" id="A0A5B8LE69"/>